<dbReference type="Pfam" id="PF00089">
    <property type="entry name" value="Trypsin"/>
    <property type="match status" value="1"/>
</dbReference>
<dbReference type="InterPro" id="IPR050127">
    <property type="entry name" value="Serine_Proteases_S1"/>
</dbReference>
<dbReference type="Gene3D" id="2.40.10.10">
    <property type="entry name" value="Trypsin-like serine proteases"/>
    <property type="match status" value="2"/>
</dbReference>
<evidence type="ECO:0000313" key="6">
    <source>
        <dbReference type="EMBL" id="KAL1138704.1"/>
    </source>
</evidence>
<dbReference type="SUPFAM" id="SSF50494">
    <property type="entry name" value="Trypsin-like serine proteases"/>
    <property type="match status" value="1"/>
</dbReference>
<dbReference type="InterPro" id="IPR001314">
    <property type="entry name" value="Peptidase_S1A"/>
</dbReference>
<gene>
    <name evidence="6" type="ORF">AAG570_008766</name>
</gene>
<sequence>MFQNAIKISLLLSLFLSHVSSRRPRLAGGVEAQLGDFPYLAVSLHPEVRCTATIISSTWLLSAAHCYIVEGQKVDPGLVTIVAGVVDFEDNTSPGRQDRKVEEIITHPKFQENVLSGSDLALILVKAFAFSQFVSVVPLSGRPFLFNSAEKCMASGWGDTSSNSTNTKLLKLPVVAVQNQKVCHGLKPHQRKNMICLQDNHGAGLCDGDSGGPLVCKGEVVGVAHQVYTEVYGYKEEPDMDCGAKDIVHTYMFTCPYLNWIKMYVPEVPPKPPNCFI</sequence>
<name>A0ABD0ZF62_9HEMI</name>
<dbReference type="AlphaFoldDB" id="A0ABD0ZF62"/>
<reference evidence="6 7" key="1">
    <citation type="submission" date="2024-07" db="EMBL/GenBank/DDBJ databases">
        <title>Chromosome-level genome assembly of the water stick insect Ranatra chinensis (Heteroptera: Nepidae).</title>
        <authorList>
            <person name="Liu X."/>
        </authorList>
    </citation>
    <scope>NUCLEOTIDE SEQUENCE [LARGE SCALE GENOMIC DNA]</scope>
    <source>
        <strain evidence="6">Cailab_2021Rc</strain>
        <tissue evidence="6">Muscle</tissue>
    </source>
</reference>
<dbReference type="PRINTS" id="PR00722">
    <property type="entry name" value="CHYMOTRYPSIN"/>
</dbReference>
<keyword evidence="3" id="KW-0720">Serine protease</keyword>
<feature type="signal peptide" evidence="4">
    <location>
        <begin position="1"/>
        <end position="21"/>
    </location>
</feature>
<dbReference type="CDD" id="cd00190">
    <property type="entry name" value="Tryp_SPc"/>
    <property type="match status" value="1"/>
</dbReference>
<evidence type="ECO:0000313" key="7">
    <source>
        <dbReference type="Proteomes" id="UP001558652"/>
    </source>
</evidence>
<keyword evidence="1" id="KW-0645">Protease</keyword>
<keyword evidence="4" id="KW-0732">Signal</keyword>
<dbReference type="EMBL" id="JBFDAA010000003">
    <property type="protein sequence ID" value="KAL1138704.1"/>
    <property type="molecule type" value="Genomic_DNA"/>
</dbReference>
<dbReference type="PANTHER" id="PTHR24264">
    <property type="entry name" value="TRYPSIN-RELATED"/>
    <property type="match status" value="1"/>
</dbReference>
<evidence type="ECO:0000256" key="1">
    <source>
        <dbReference type="ARBA" id="ARBA00022670"/>
    </source>
</evidence>
<evidence type="ECO:0000256" key="2">
    <source>
        <dbReference type="ARBA" id="ARBA00022801"/>
    </source>
</evidence>
<evidence type="ECO:0000256" key="3">
    <source>
        <dbReference type="ARBA" id="ARBA00022825"/>
    </source>
</evidence>
<feature type="domain" description="Peptidase S1" evidence="5">
    <location>
        <begin position="26"/>
        <end position="266"/>
    </location>
</feature>
<accession>A0ABD0ZF62</accession>
<dbReference type="InterPro" id="IPR009003">
    <property type="entry name" value="Peptidase_S1_PA"/>
</dbReference>
<dbReference type="InterPro" id="IPR043504">
    <property type="entry name" value="Peptidase_S1_PA_chymotrypsin"/>
</dbReference>
<comment type="caution">
    <text evidence="6">The sequence shown here is derived from an EMBL/GenBank/DDBJ whole genome shotgun (WGS) entry which is preliminary data.</text>
</comment>
<evidence type="ECO:0000256" key="4">
    <source>
        <dbReference type="SAM" id="SignalP"/>
    </source>
</evidence>
<protein>
    <recommendedName>
        <fullName evidence="5">Peptidase S1 domain-containing protein</fullName>
    </recommendedName>
</protein>
<dbReference type="Proteomes" id="UP001558652">
    <property type="component" value="Unassembled WGS sequence"/>
</dbReference>
<dbReference type="GO" id="GO:0008236">
    <property type="term" value="F:serine-type peptidase activity"/>
    <property type="evidence" value="ECO:0007669"/>
    <property type="project" value="UniProtKB-KW"/>
</dbReference>
<dbReference type="InterPro" id="IPR018114">
    <property type="entry name" value="TRYPSIN_HIS"/>
</dbReference>
<dbReference type="PROSITE" id="PS00134">
    <property type="entry name" value="TRYPSIN_HIS"/>
    <property type="match status" value="1"/>
</dbReference>
<feature type="chain" id="PRO_5044852733" description="Peptidase S1 domain-containing protein" evidence="4">
    <location>
        <begin position="22"/>
        <end position="277"/>
    </location>
</feature>
<evidence type="ECO:0000259" key="5">
    <source>
        <dbReference type="PROSITE" id="PS50240"/>
    </source>
</evidence>
<keyword evidence="2" id="KW-0378">Hydrolase</keyword>
<dbReference type="GO" id="GO:0006508">
    <property type="term" value="P:proteolysis"/>
    <property type="evidence" value="ECO:0007669"/>
    <property type="project" value="UniProtKB-KW"/>
</dbReference>
<organism evidence="6 7">
    <name type="scientific">Ranatra chinensis</name>
    <dbReference type="NCBI Taxonomy" id="642074"/>
    <lineage>
        <taxon>Eukaryota</taxon>
        <taxon>Metazoa</taxon>
        <taxon>Ecdysozoa</taxon>
        <taxon>Arthropoda</taxon>
        <taxon>Hexapoda</taxon>
        <taxon>Insecta</taxon>
        <taxon>Pterygota</taxon>
        <taxon>Neoptera</taxon>
        <taxon>Paraneoptera</taxon>
        <taxon>Hemiptera</taxon>
        <taxon>Heteroptera</taxon>
        <taxon>Panheteroptera</taxon>
        <taxon>Nepomorpha</taxon>
        <taxon>Nepidae</taxon>
        <taxon>Ranatrinae</taxon>
        <taxon>Ranatra</taxon>
    </lineage>
</organism>
<dbReference type="InterPro" id="IPR001254">
    <property type="entry name" value="Trypsin_dom"/>
</dbReference>
<dbReference type="PROSITE" id="PS50240">
    <property type="entry name" value="TRYPSIN_DOM"/>
    <property type="match status" value="1"/>
</dbReference>
<dbReference type="SMART" id="SM00020">
    <property type="entry name" value="Tryp_SPc"/>
    <property type="match status" value="1"/>
</dbReference>
<proteinExistence type="predicted"/>
<keyword evidence="7" id="KW-1185">Reference proteome</keyword>
<dbReference type="PANTHER" id="PTHR24264:SF69">
    <property type="entry name" value="TRYPSIN-3"/>
    <property type="match status" value="1"/>
</dbReference>